<feature type="transmembrane region" description="Helical" evidence="6">
    <location>
        <begin position="35"/>
        <end position="56"/>
    </location>
</feature>
<evidence type="ECO:0000256" key="3">
    <source>
        <dbReference type="ARBA" id="ARBA00022692"/>
    </source>
</evidence>
<keyword evidence="4 6" id="KW-1133">Transmembrane helix</keyword>
<accession>A0ABT9E8P0</accession>
<name>A0ABT9E8P0_9PROT</name>
<comment type="caution">
    <text evidence="7">The sequence shown here is derived from an EMBL/GenBank/DDBJ whole genome shotgun (WGS) entry which is preliminary data.</text>
</comment>
<comment type="subcellular location">
    <subcellularLocation>
        <location evidence="1">Membrane</location>
        <topology evidence="1">Multi-pass membrane protein</topology>
    </subcellularLocation>
</comment>
<gene>
    <name evidence="7" type="ORF">Q7A36_29690</name>
</gene>
<evidence type="ECO:0000256" key="1">
    <source>
        <dbReference type="ARBA" id="ARBA00004141"/>
    </source>
</evidence>
<dbReference type="Pfam" id="PF04610">
    <property type="entry name" value="TrbL"/>
    <property type="match status" value="1"/>
</dbReference>
<organism evidence="7 8">
    <name type="scientific">Paracraurococcus lichenis</name>
    <dbReference type="NCBI Taxonomy" id="3064888"/>
    <lineage>
        <taxon>Bacteria</taxon>
        <taxon>Pseudomonadati</taxon>
        <taxon>Pseudomonadota</taxon>
        <taxon>Alphaproteobacteria</taxon>
        <taxon>Acetobacterales</taxon>
        <taxon>Roseomonadaceae</taxon>
        <taxon>Paracraurococcus</taxon>
    </lineage>
</organism>
<evidence type="ECO:0000256" key="2">
    <source>
        <dbReference type="ARBA" id="ARBA00007802"/>
    </source>
</evidence>
<keyword evidence="5 6" id="KW-0472">Membrane</keyword>
<dbReference type="EMBL" id="JAUTWS010000050">
    <property type="protein sequence ID" value="MDO9712548.1"/>
    <property type="molecule type" value="Genomic_DNA"/>
</dbReference>
<proteinExistence type="inferred from homology"/>
<dbReference type="Proteomes" id="UP001243009">
    <property type="component" value="Unassembled WGS sequence"/>
</dbReference>
<keyword evidence="8" id="KW-1185">Reference proteome</keyword>
<protein>
    <submittedName>
        <fullName evidence="7">Type IV secretion system protein</fullName>
    </submittedName>
</protein>
<sequence length="308" mass="33281">MAGIIDAVSFSTSLAAQYTAVRDGMDAVLASEMKVVIPVLKSVLPVYTLVQFVLFGKGLITGFAFVGRLVRAVAVSFILSNLWVGYVTDYSFEKIPTALASSASAGTAKLTMPEQFDKVSKAIDNLTAEIRTRNTSWSVSAIGNSMMTWLVWGGMQTMLGLQAYVWLTSIRIMALLLCVGAWLILFELFDRTRGFFQHWIGLVVGLWTFQLAASVQLQASMRSEMDLLRAIHEQAANNSVDMMLANMGQVGNALVGDALTMLALPTVVGGAAGIGAQIGVAALARAFPGMAERMSRRVRRLKQREAAT</sequence>
<dbReference type="RefSeq" id="WP_305107404.1">
    <property type="nucleotide sequence ID" value="NZ_JAUTWS010000050.1"/>
</dbReference>
<evidence type="ECO:0000256" key="6">
    <source>
        <dbReference type="SAM" id="Phobius"/>
    </source>
</evidence>
<evidence type="ECO:0000256" key="4">
    <source>
        <dbReference type="ARBA" id="ARBA00022989"/>
    </source>
</evidence>
<keyword evidence="3 6" id="KW-0812">Transmembrane</keyword>
<feature type="transmembrane region" description="Helical" evidence="6">
    <location>
        <begin position="163"/>
        <end position="186"/>
    </location>
</feature>
<dbReference type="InterPro" id="IPR007688">
    <property type="entry name" value="Conjugal_tfr_TrbL/VirB6"/>
</dbReference>
<comment type="similarity">
    <text evidence="2">Belongs to the TrbL/VirB6 family.</text>
</comment>
<feature type="transmembrane region" description="Helical" evidence="6">
    <location>
        <begin position="68"/>
        <end position="86"/>
    </location>
</feature>
<reference evidence="7 8" key="1">
    <citation type="submission" date="2023-08" db="EMBL/GenBank/DDBJ databases">
        <title>The draft genome sequence of Paracraurococcus sp. LOR1-02.</title>
        <authorList>
            <person name="Kingkaew E."/>
            <person name="Tanasupawat S."/>
        </authorList>
    </citation>
    <scope>NUCLEOTIDE SEQUENCE [LARGE SCALE GENOMIC DNA]</scope>
    <source>
        <strain evidence="7 8">LOR1-02</strain>
    </source>
</reference>
<feature type="transmembrane region" description="Helical" evidence="6">
    <location>
        <begin position="262"/>
        <end position="287"/>
    </location>
</feature>
<evidence type="ECO:0000313" key="7">
    <source>
        <dbReference type="EMBL" id="MDO9712548.1"/>
    </source>
</evidence>
<feature type="transmembrane region" description="Helical" evidence="6">
    <location>
        <begin position="198"/>
        <end position="219"/>
    </location>
</feature>
<evidence type="ECO:0000256" key="5">
    <source>
        <dbReference type="ARBA" id="ARBA00023136"/>
    </source>
</evidence>
<evidence type="ECO:0000313" key="8">
    <source>
        <dbReference type="Proteomes" id="UP001243009"/>
    </source>
</evidence>